<dbReference type="GO" id="GO:0009231">
    <property type="term" value="P:riboflavin biosynthetic process"/>
    <property type="evidence" value="ECO:0007669"/>
    <property type="project" value="InterPro"/>
</dbReference>
<dbReference type="GeneID" id="55660629"/>
<dbReference type="KEGG" id="slk:SLUN_35860"/>
<evidence type="ECO:0000259" key="1">
    <source>
        <dbReference type="Pfam" id="PF01872"/>
    </source>
</evidence>
<name>A0A2R4TCC7_9ACTN</name>
<dbReference type="InterPro" id="IPR024072">
    <property type="entry name" value="DHFR-like_dom_sf"/>
</dbReference>
<dbReference type="RefSeq" id="WP_108154063.1">
    <property type="nucleotide sequence ID" value="NZ_CP026304.1"/>
</dbReference>
<evidence type="ECO:0000313" key="2">
    <source>
        <dbReference type="EMBL" id="AVZ76773.1"/>
    </source>
</evidence>
<gene>
    <name evidence="2" type="ORF">SLUN_35860</name>
</gene>
<sequence length="188" mass="20715">MRKIIYFVHSSLDGHIDGPGGAFDWPVLGPELGAYGDGLQARVDTFLYGRVVWEMMSGFWPDAESVSNDPHDLAFAPVWRRTPKIVFSRTLEQPEGNVRVIGGNLAEEVAALKQSPGKDLLLTGGSTLPAALTELGLIDEYHIVMHPVVLGGGRPLFLQGKERLNLRFVDSRSFDSRTVLLRYDRPAG</sequence>
<dbReference type="PANTHER" id="PTHR38011">
    <property type="entry name" value="DIHYDROFOLATE REDUCTASE FAMILY PROTEIN (AFU_ORTHOLOGUE AFUA_8G06820)"/>
    <property type="match status" value="1"/>
</dbReference>
<dbReference type="EMBL" id="CP026304">
    <property type="protein sequence ID" value="AVZ76773.1"/>
    <property type="molecule type" value="Genomic_DNA"/>
</dbReference>
<dbReference type="Proteomes" id="UP000244201">
    <property type="component" value="Chromosome"/>
</dbReference>
<dbReference type="SUPFAM" id="SSF53597">
    <property type="entry name" value="Dihydrofolate reductase-like"/>
    <property type="match status" value="1"/>
</dbReference>
<proteinExistence type="predicted"/>
<organism evidence="2 3">
    <name type="scientific">Streptomyces lunaelactis</name>
    <dbReference type="NCBI Taxonomy" id="1535768"/>
    <lineage>
        <taxon>Bacteria</taxon>
        <taxon>Bacillati</taxon>
        <taxon>Actinomycetota</taxon>
        <taxon>Actinomycetes</taxon>
        <taxon>Kitasatosporales</taxon>
        <taxon>Streptomycetaceae</taxon>
        <taxon>Streptomyces</taxon>
    </lineage>
</organism>
<dbReference type="GO" id="GO:0008703">
    <property type="term" value="F:5-amino-6-(5-phosphoribosylamino)uracil reductase activity"/>
    <property type="evidence" value="ECO:0007669"/>
    <property type="project" value="InterPro"/>
</dbReference>
<evidence type="ECO:0000313" key="3">
    <source>
        <dbReference type="Proteomes" id="UP000244201"/>
    </source>
</evidence>
<accession>A0A2R4TCC7</accession>
<dbReference type="OrthoDB" id="7949219at2"/>
<feature type="domain" description="Bacterial bifunctional deaminase-reductase C-terminal" evidence="1">
    <location>
        <begin position="2"/>
        <end position="180"/>
    </location>
</feature>
<dbReference type="Pfam" id="PF01872">
    <property type="entry name" value="RibD_C"/>
    <property type="match status" value="1"/>
</dbReference>
<keyword evidence="3" id="KW-1185">Reference proteome</keyword>
<dbReference type="InterPro" id="IPR002734">
    <property type="entry name" value="RibDG_C"/>
</dbReference>
<dbReference type="Gene3D" id="3.40.430.10">
    <property type="entry name" value="Dihydrofolate Reductase, subunit A"/>
    <property type="match status" value="1"/>
</dbReference>
<reference evidence="2 3" key="1">
    <citation type="submission" date="2018-01" db="EMBL/GenBank/DDBJ databases">
        <title>Complete genome sequence of Streptomyces lunaelactis MM109T, a Ferroverdin A producer isolated from cave moonmilk deposits.</title>
        <authorList>
            <person name="Naome A."/>
            <person name="Martinet L."/>
            <person name="Maciejewska M."/>
            <person name="Anderssen S."/>
            <person name="Adam D."/>
            <person name="Tenconi E."/>
            <person name="Deflandre B."/>
            <person name="Arguelles-Arias A."/>
            <person name="Calusinska M."/>
            <person name="Copieters W."/>
            <person name="Karim L."/>
            <person name="Hanikenne M."/>
            <person name="Baurain D."/>
            <person name="van Wezel G."/>
            <person name="Smargiasso N."/>
            <person name="de Pauw E."/>
            <person name="Delfosse P."/>
            <person name="Rigali S."/>
        </authorList>
    </citation>
    <scope>NUCLEOTIDE SEQUENCE [LARGE SCALE GENOMIC DNA]</scope>
    <source>
        <strain evidence="2 3">MM109</strain>
    </source>
</reference>
<protein>
    <submittedName>
        <fullName evidence="2">Deaminase</fullName>
    </submittedName>
</protein>
<dbReference type="InterPro" id="IPR050765">
    <property type="entry name" value="Riboflavin_Biosynth_HTPR"/>
</dbReference>
<dbReference type="AlphaFoldDB" id="A0A2R4TCC7"/>
<dbReference type="PANTHER" id="PTHR38011:SF11">
    <property type="entry name" value="2,5-DIAMINO-6-RIBOSYLAMINO-4(3H)-PYRIMIDINONE 5'-PHOSPHATE REDUCTASE"/>
    <property type="match status" value="1"/>
</dbReference>